<dbReference type="PANTHER" id="PTHR22726:SF1">
    <property type="entry name" value="METALLOENDOPEPTIDASE OMA1, MITOCHONDRIAL"/>
    <property type="match status" value="1"/>
</dbReference>
<feature type="domain" description="Peptidase M48" evidence="8">
    <location>
        <begin position="165"/>
        <end position="315"/>
    </location>
</feature>
<evidence type="ECO:0000256" key="2">
    <source>
        <dbReference type="ARBA" id="ARBA00022723"/>
    </source>
</evidence>
<dbReference type="InterPro" id="IPR001915">
    <property type="entry name" value="Peptidase_M48"/>
</dbReference>
<evidence type="ECO:0000256" key="3">
    <source>
        <dbReference type="ARBA" id="ARBA00022801"/>
    </source>
</evidence>
<dbReference type="OrthoDB" id="9810445at2"/>
<keyword evidence="1 6" id="KW-0645">Protease</keyword>
<dbReference type="Proteomes" id="UP000195807">
    <property type="component" value="Chromosome"/>
</dbReference>
<comment type="cofactor">
    <cofactor evidence="6">
        <name>Zn(2+)</name>
        <dbReference type="ChEBI" id="CHEBI:29105"/>
    </cofactor>
    <text evidence="6">Binds 1 zinc ion per subunit.</text>
</comment>
<sequence length="352" mass="37988">MADRVEASWYDGLTARKREGVAVLAGDRLLLTEDDGTQVALPLQDLRLVERRADGLILTLNDNRGFRLRLPGPIPADMAARLPGENRYGHWIDRLGLPRAAVLFAGISAAALAVVLTLPSWLGPLVPASWERRAGDAVIGDMGNTLCRTPAGDAALRQLSAAIDPQRPLTRVDIANIDMVNAVALPGGRVVVFDGLVQEAESADELAGVVAHEIGHVRERHVMQALLRQFGLSILLGGFNSNVGSGIFGIASTSYTRSAEREADDYARERLAAADISPLGAAAFFERLSEEHGDGPDWAAWVATHPAPSQRQAQFERAAREGADYDPALSQQEFGALKSMCEQDADVEEFYF</sequence>
<evidence type="ECO:0000313" key="10">
    <source>
        <dbReference type="EMBL" id="ARU16880.1"/>
    </source>
</evidence>
<dbReference type="PANTHER" id="PTHR22726">
    <property type="entry name" value="METALLOENDOPEPTIDASE OMA1"/>
    <property type="match status" value="1"/>
</dbReference>
<dbReference type="CDD" id="cd07332">
    <property type="entry name" value="M48C_Oma1_like"/>
    <property type="match status" value="1"/>
</dbReference>
<evidence type="ECO:0000313" key="11">
    <source>
        <dbReference type="Proteomes" id="UP000195807"/>
    </source>
</evidence>
<dbReference type="KEGG" id="cman:A9D14_12780"/>
<evidence type="ECO:0000256" key="1">
    <source>
        <dbReference type="ARBA" id="ARBA00022670"/>
    </source>
</evidence>
<accession>A0A1Z1FDP7</accession>
<reference evidence="10 11" key="1">
    <citation type="submission" date="2017-01" db="EMBL/GenBank/DDBJ databases">
        <title>Complete genome sequence of esterase-producing bacterium Croceicoccus marinus E4A9.</title>
        <authorList>
            <person name="Wu Y.-H."/>
            <person name="Cheng H."/>
            <person name="Xu L."/>
            <person name="Huo Y.-Y."/>
            <person name="Wang C.-S."/>
            <person name="Xu X.-W."/>
        </authorList>
    </citation>
    <scope>NUCLEOTIDE SEQUENCE [LARGE SCALE GENOMIC DNA]</scope>
    <source>
        <strain evidence="10 11">E4A9</strain>
    </source>
</reference>
<feature type="transmembrane region" description="Helical" evidence="7">
    <location>
        <begin position="100"/>
        <end position="122"/>
    </location>
</feature>
<dbReference type="Pfam" id="PF01435">
    <property type="entry name" value="Peptidase_M48"/>
    <property type="match status" value="1"/>
</dbReference>
<evidence type="ECO:0000256" key="4">
    <source>
        <dbReference type="ARBA" id="ARBA00022833"/>
    </source>
</evidence>
<feature type="domain" description="DUF7092" evidence="9">
    <location>
        <begin position="5"/>
        <end position="68"/>
    </location>
</feature>
<evidence type="ECO:0000256" key="7">
    <source>
        <dbReference type="SAM" id="Phobius"/>
    </source>
</evidence>
<proteinExistence type="inferred from homology"/>
<keyword evidence="7" id="KW-0812">Transmembrane</keyword>
<dbReference type="InterPro" id="IPR051156">
    <property type="entry name" value="Mito/Outer_Membr_Metalloprot"/>
</dbReference>
<keyword evidence="7" id="KW-0472">Membrane</keyword>
<dbReference type="RefSeq" id="WP_066847066.1">
    <property type="nucleotide sequence ID" value="NZ_CP019602.1"/>
</dbReference>
<evidence type="ECO:0000259" key="9">
    <source>
        <dbReference type="Pfam" id="PF23368"/>
    </source>
</evidence>
<comment type="similarity">
    <text evidence="6">Belongs to the peptidase M48 family.</text>
</comment>
<gene>
    <name evidence="10" type="ORF">A9D14_12780</name>
</gene>
<dbReference type="STRING" id="450378.GCA_001661675_02564"/>
<dbReference type="GO" id="GO:0016020">
    <property type="term" value="C:membrane"/>
    <property type="evidence" value="ECO:0007669"/>
    <property type="project" value="TreeGrafter"/>
</dbReference>
<organism evidence="10 11">
    <name type="scientific">Croceicoccus marinus</name>
    <dbReference type="NCBI Taxonomy" id="450378"/>
    <lineage>
        <taxon>Bacteria</taxon>
        <taxon>Pseudomonadati</taxon>
        <taxon>Pseudomonadota</taxon>
        <taxon>Alphaproteobacteria</taxon>
        <taxon>Sphingomonadales</taxon>
        <taxon>Erythrobacteraceae</taxon>
        <taxon>Croceicoccus</taxon>
    </lineage>
</organism>
<dbReference type="Pfam" id="PF23368">
    <property type="entry name" value="DUF7092"/>
    <property type="match status" value="1"/>
</dbReference>
<evidence type="ECO:0000256" key="5">
    <source>
        <dbReference type="ARBA" id="ARBA00023049"/>
    </source>
</evidence>
<dbReference type="GO" id="GO:0046872">
    <property type="term" value="F:metal ion binding"/>
    <property type="evidence" value="ECO:0007669"/>
    <property type="project" value="UniProtKB-KW"/>
</dbReference>
<protein>
    <submittedName>
        <fullName evidence="10">Uncharacterized protein</fullName>
    </submittedName>
</protein>
<keyword evidence="11" id="KW-1185">Reference proteome</keyword>
<dbReference type="InterPro" id="IPR055518">
    <property type="entry name" value="DUF7092"/>
</dbReference>
<dbReference type="GO" id="GO:0051603">
    <property type="term" value="P:proteolysis involved in protein catabolic process"/>
    <property type="evidence" value="ECO:0007669"/>
    <property type="project" value="TreeGrafter"/>
</dbReference>
<keyword evidence="5 6" id="KW-0482">Metalloprotease</keyword>
<keyword evidence="7" id="KW-1133">Transmembrane helix</keyword>
<keyword evidence="2" id="KW-0479">Metal-binding</keyword>
<keyword evidence="3 6" id="KW-0378">Hydrolase</keyword>
<dbReference type="AlphaFoldDB" id="A0A1Z1FDP7"/>
<dbReference type="Gene3D" id="3.30.2010.10">
    <property type="entry name" value="Metalloproteases ('zincins'), catalytic domain"/>
    <property type="match status" value="1"/>
</dbReference>
<name>A0A1Z1FDP7_9SPHN</name>
<dbReference type="GO" id="GO:0004222">
    <property type="term" value="F:metalloendopeptidase activity"/>
    <property type="evidence" value="ECO:0007669"/>
    <property type="project" value="InterPro"/>
</dbReference>
<evidence type="ECO:0000256" key="6">
    <source>
        <dbReference type="RuleBase" id="RU003983"/>
    </source>
</evidence>
<keyword evidence="4 6" id="KW-0862">Zinc</keyword>
<evidence type="ECO:0000259" key="8">
    <source>
        <dbReference type="Pfam" id="PF01435"/>
    </source>
</evidence>
<dbReference type="EMBL" id="CP019602">
    <property type="protein sequence ID" value="ARU16880.1"/>
    <property type="molecule type" value="Genomic_DNA"/>
</dbReference>